<dbReference type="PANTHER" id="PTHR33110:SF134">
    <property type="entry name" value="OS09G0565350 PROTEIN"/>
    <property type="match status" value="1"/>
</dbReference>
<dbReference type="PANTHER" id="PTHR33110">
    <property type="entry name" value="F-BOX/KELCH-REPEAT PROTEIN-RELATED"/>
    <property type="match status" value="1"/>
</dbReference>
<accession>A0AAV5D6X7</accession>
<proteinExistence type="predicted"/>
<reference evidence="1" key="1">
    <citation type="journal article" date="2018" name="DNA Res.">
        <title>Multiple hybrid de novo genome assembly of finger millet, an orphan allotetraploid crop.</title>
        <authorList>
            <person name="Hatakeyama M."/>
            <person name="Aluri S."/>
            <person name="Balachadran M.T."/>
            <person name="Sivarajan S.R."/>
            <person name="Patrignani A."/>
            <person name="Gruter S."/>
            <person name="Poveda L."/>
            <person name="Shimizu-Inatsugi R."/>
            <person name="Baeten J."/>
            <person name="Francoijs K.J."/>
            <person name="Nataraja K.N."/>
            <person name="Reddy Y.A.N."/>
            <person name="Phadnis S."/>
            <person name="Ravikumar R.L."/>
            <person name="Schlapbach R."/>
            <person name="Sreeman S.M."/>
            <person name="Shimizu K.K."/>
        </authorList>
    </citation>
    <scope>NUCLEOTIDE SEQUENCE</scope>
</reference>
<evidence type="ECO:0000313" key="1">
    <source>
        <dbReference type="EMBL" id="GJN06734.1"/>
    </source>
</evidence>
<protein>
    <submittedName>
        <fullName evidence="1">Uncharacterized protein</fullName>
    </submittedName>
</protein>
<dbReference type="EMBL" id="BQKI01000013">
    <property type="protein sequence ID" value="GJN06734.1"/>
    <property type="molecule type" value="Genomic_DNA"/>
</dbReference>
<sequence length="213" mass="23408">MYARLFLLDSTAASLPPWQDLPLDLLCDISDRLLVTADYVHFHTTCKPCRDTLPPAHRRPAVLPWLVTPRDALGHRKARCVFYSKSRPFCTAASEVCVPDPRWVINPDDGTVTSWLVTKSACGTIDPLTGSAAAMPVPRFPDEIKRWEDSAIGVASSDGTVIFYAYDRIHVVDLFAHDFAMMTLSGHWCKGTVFTLVSRTGAAAASRTAAARS</sequence>
<organism evidence="1 2">
    <name type="scientific">Eleusine coracana subsp. coracana</name>
    <dbReference type="NCBI Taxonomy" id="191504"/>
    <lineage>
        <taxon>Eukaryota</taxon>
        <taxon>Viridiplantae</taxon>
        <taxon>Streptophyta</taxon>
        <taxon>Embryophyta</taxon>
        <taxon>Tracheophyta</taxon>
        <taxon>Spermatophyta</taxon>
        <taxon>Magnoliopsida</taxon>
        <taxon>Liliopsida</taxon>
        <taxon>Poales</taxon>
        <taxon>Poaceae</taxon>
        <taxon>PACMAD clade</taxon>
        <taxon>Chloridoideae</taxon>
        <taxon>Cynodonteae</taxon>
        <taxon>Eleusininae</taxon>
        <taxon>Eleusine</taxon>
    </lineage>
</organism>
<keyword evidence="2" id="KW-1185">Reference proteome</keyword>
<comment type="caution">
    <text evidence="1">The sequence shown here is derived from an EMBL/GenBank/DDBJ whole genome shotgun (WGS) entry which is preliminary data.</text>
</comment>
<name>A0AAV5D6X7_ELECO</name>
<reference evidence="1" key="2">
    <citation type="submission" date="2021-12" db="EMBL/GenBank/DDBJ databases">
        <title>Resequencing data analysis of finger millet.</title>
        <authorList>
            <person name="Hatakeyama M."/>
            <person name="Aluri S."/>
            <person name="Balachadran M.T."/>
            <person name="Sivarajan S.R."/>
            <person name="Poveda L."/>
            <person name="Shimizu-Inatsugi R."/>
            <person name="Schlapbach R."/>
            <person name="Sreeman S.M."/>
            <person name="Shimizu K.K."/>
        </authorList>
    </citation>
    <scope>NUCLEOTIDE SEQUENCE</scope>
</reference>
<dbReference type="Proteomes" id="UP001054889">
    <property type="component" value="Unassembled WGS sequence"/>
</dbReference>
<dbReference type="AlphaFoldDB" id="A0AAV5D6X7"/>
<gene>
    <name evidence="1" type="primary">ga24490</name>
    <name evidence="1" type="ORF">PR202_ga24490</name>
</gene>
<evidence type="ECO:0000313" key="2">
    <source>
        <dbReference type="Proteomes" id="UP001054889"/>
    </source>
</evidence>